<keyword evidence="2" id="KW-0479">Metal-binding</keyword>
<dbReference type="PANTHER" id="PTHR13847">
    <property type="entry name" value="SARCOSINE DEHYDROGENASE-RELATED"/>
    <property type="match status" value="1"/>
</dbReference>
<organism evidence="8 9">
    <name type="scientific">Tessaracoccus rhinocerotis</name>
    <dbReference type="NCBI Taxonomy" id="1689449"/>
    <lineage>
        <taxon>Bacteria</taxon>
        <taxon>Bacillati</taxon>
        <taxon>Actinomycetota</taxon>
        <taxon>Actinomycetes</taxon>
        <taxon>Propionibacteriales</taxon>
        <taxon>Propionibacteriaceae</taxon>
        <taxon>Tessaracoccus</taxon>
    </lineage>
</organism>
<sequence length="492" mass="52436">MESLWQDTHQLEASPDELSPGDHYDTVVAGAGLTGLTTAVLLARSGQRVAVLEARRIGAVTTGGTTGKVSLLQGTVLSEIRRFHSDDVLRAYVEANREGQAWLRHFLEQNGVDVQERTAYTYATTPEGHQQLRDELAAARIAGLGARWAPQTELPFAVHGALELTGQAQIHSMEALGALVRELRERDGMIFEGVRLTDADSSSPVRIETTGGKLTADNLVLATGTPVLDRGGYFAKLLPLRSYLLAFRVPGEVPQGMYLSVDKPSRSLRLADVEGGQRLLVGGNGHIVGRGGSTRRRVEDLTHWTQRNFPGAQRTHAWSAQDYRTLNRVPFVGKLPRGGGHIWLATGFNKWGLSNAVAAALNLSGQILGGHMEWADTLGRRVTKPAGALEALRTNSSVAVHLAGGWLKGLANPADPPVGGGDVGRQGAKLVASTTSGGKACHVSGVCTHLGGVVAWNDAEQSWDCPLHGSRFAPDGAVLEGPATMPLQNLDT</sequence>
<evidence type="ECO:0000256" key="6">
    <source>
        <dbReference type="SAM" id="MobiDB-lite"/>
    </source>
</evidence>
<name>A0A553K0W6_9ACTN</name>
<gene>
    <name evidence="8" type="ORF">FOJ82_10005</name>
</gene>
<evidence type="ECO:0000256" key="2">
    <source>
        <dbReference type="ARBA" id="ARBA00022723"/>
    </source>
</evidence>
<dbReference type="AlphaFoldDB" id="A0A553K0W6"/>
<dbReference type="GO" id="GO:0051537">
    <property type="term" value="F:2 iron, 2 sulfur cluster binding"/>
    <property type="evidence" value="ECO:0007669"/>
    <property type="project" value="UniProtKB-KW"/>
</dbReference>
<keyword evidence="4" id="KW-0411">Iron-sulfur</keyword>
<dbReference type="PROSITE" id="PS51296">
    <property type="entry name" value="RIESKE"/>
    <property type="match status" value="1"/>
</dbReference>
<keyword evidence="9" id="KW-1185">Reference proteome</keyword>
<dbReference type="Proteomes" id="UP000317638">
    <property type="component" value="Unassembled WGS sequence"/>
</dbReference>
<evidence type="ECO:0000313" key="9">
    <source>
        <dbReference type="Proteomes" id="UP000317638"/>
    </source>
</evidence>
<evidence type="ECO:0000256" key="4">
    <source>
        <dbReference type="ARBA" id="ARBA00023014"/>
    </source>
</evidence>
<dbReference type="EMBL" id="VKKG01000003">
    <property type="protein sequence ID" value="TRY18350.1"/>
    <property type="molecule type" value="Genomic_DNA"/>
</dbReference>
<dbReference type="InterPro" id="IPR036188">
    <property type="entry name" value="FAD/NAD-bd_sf"/>
</dbReference>
<evidence type="ECO:0000313" key="8">
    <source>
        <dbReference type="EMBL" id="TRY18350.1"/>
    </source>
</evidence>
<dbReference type="Pfam" id="PF01266">
    <property type="entry name" value="DAO"/>
    <property type="match status" value="1"/>
</dbReference>
<dbReference type="RefSeq" id="WP_143938326.1">
    <property type="nucleotide sequence ID" value="NZ_VKKG01000003.1"/>
</dbReference>
<protein>
    <submittedName>
        <fullName evidence="8">FAD-dependent oxidoreductase</fullName>
    </submittedName>
</protein>
<feature type="region of interest" description="Disordered" evidence="6">
    <location>
        <begin position="1"/>
        <end position="22"/>
    </location>
</feature>
<dbReference type="GO" id="GO:0004497">
    <property type="term" value="F:monooxygenase activity"/>
    <property type="evidence" value="ECO:0007669"/>
    <property type="project" value="UniProtKB-ARBA"/>
</dbReference>
<feature type="domain" description="Rieske" evidence="7">
    <location>
        <begin position="407"/>
        <end position="492"/>
    </location>
</feature>
<dbReference type="Gene3D" id="2.102.10.10">
    <property type="entry name" value="Rieske [2Fe-2S] iron-sulphur domain"/>
    <property type="match status" value="1"/>
</dbReference>
<dbReference type="OrthoDB" id="9767869at2"/>
<evidence type="ECO:0000256" key="3">
    <source>
        <dbReference type="ARBA" id="ARBA00023004"/>
    </source>
</evidence>
<accession>A0A553K0W6</accession>
<dbReference type="InterPro" id="IPR005805">
    <property type="entry name" value="Rieske_Fe-S_prot_C"/>
</dbReference>
<evidence type="ECO:0000256" key="5">
    <source>
        <dbReference type="ARBA" id="ARBA00023157"/>
    </source>
</evidence>
<dbReference type="PANTHER" id="PTHR13847:SF274">
    <property type="entry name" value="RIESKE 2FE-2S IRON-SULFUR PROTEIN YHFW-RELATED"/>
    <property type="match status" value="1"/>
</dbReference>
<proteinExistence type="predicted"/>
<dbReference type="GO" id="GO:0016705">
    <property type="term" value="F:oxidoreductase activity, acting on paired donors, with incorporation or reduction of molecular oxygen"/>
    <property type="evidence" value="ECO:0007669"/>
    <property type="project" value="UniProtKB-ARBA"/>
</dbReference>
<dbReference type="InterPro" id="IPR006076">
    <property type="entry name" value="FAD-dep_OxRdtase"/>
</dbReference>
<dbReference type="GO" id="GO:0005737">
    <property type="term" value="C:cytoplasm"/>
    <property type="evidence" value="ECO:0007669"/>
    <property type="project" value="TreeGrafter"/>
</dbReference>
<keyword evidence="1" id="KW-0001">2Fe-2S</keyword>
<dbReference type="SUPFAM" id="SSF50022">
    <property type="entry name" value="ISP domain"/>
    <property type="match status" value="1"/>
</dbReference>
<dbReference type="SUPFAM" id="SSF51971">
    <property type="entry name" value="Nucleotide-binding domain"/>
    <property type="match status" value="1"/>
</dbReference>
<dbReference type="InterPro" id="IPR017941">
    <property type="entry name" value="Rieske_2Fe-2S"/>
</dbReference>
<evidence type="ECO:0000256" key="1">
    <source>
        <dbReference type="ARBA" id="ARBA00022714"/>
    </source>
</evidence>
<comment type="caution">
    <text evidence="8">The sequence shown here is derived from an EMBL/GenBank/DDBJ whole genome shotgun (WGS) entry which is preliminary data.</text>
</comment>
<keyword evidence="3" id="KW-0408">Iron</keyword>
<dbReference type="GO" id="GO:0016020">
    <property type="term" value="C:membrane"/>
    <property type="evidence" value="ECO:0007669"/>
    <property type="project" value="InterPro"/>
</dbReference>
<dbReference type="Gene3D" id="3.30.9.10">
    <property type="entry name" value="D-Amino Acid Oxidase, subunit A, domain 2"/>
    <property type="match status" value="1"/>
</dbReference>
<dbReference type="GO" id="GO:0046872">
    <property type="term" value="F:metal ion binding"/>
    <property type="evidence" value="ECO:0007669"/>
    <property type="project" value="UniProtKB-KW"/>
</dbReference>
<keyword evidence="5" id="KW-1015">Disulfide bond</keyword>
<evidence type="ECO:0000259" key="7">
    <source>
        <dbReference type="PROSITE" id="PS51296"/>
    </source>
</evidence>
<dbReference type="PRINTS" id="PR00162">
    <property type="entry name" value="RIESKE"/>
</dbReference>
<dbReference type="Gene3D" id="3.50.50.60">
    <property type="entry name" value="FAD/NAD(P)-binding domain"/>
    <property type="match status" value="1"/>
</dbReference>
<reference evidence="8 9" key="1">
    <citation type="submission" date="2019-07" db="EMBL/GenBank/DDBJ databases">
        <authorList>
            <person name="Zhou L.-Y."/>
        </authorList>
    </citation>
    <scope>NUCLEOTIDE SEQUENCE [LARGE SCALE GENOMIC DNA]</scope>
    <source>
        <strain evidence="8 9">YIM 101269</strain>
    </source>
</reference>
<dbReference type="InterPro" id="IPR036922">
    <property type="entry name" value="Rieske_2Fe-2S_sf"/>
</dbReference>
<dbReference type="Pfam" id="PF00355">
    <property type="entry name" value="Rieske"/>
    <property type="match status" value="1"/>
</dbReference>